<evidence type="ECO:0000259" key="2">
    <source>
        <dbReference type="Pfam" id="PF00149"/>
    </source>
</evidence>
<comment type="caution">
    <text evidence="3">The sequence shown here is derived from an EMBL/GenBank/DDBJ whole genome shotgun (WGS) entry which is preliminary data.</text>
</comment>
<dbReference type="Pfam" id="PF00149">
    <property type="entry name" value="Metallophos"/>
    <property type="match status" value="1"/>
</dbReference>
<keyword evidence="4" id="KW-1185">Reference proteome</keyword>
<dbReference type="GO" id="GO:0004527">
    <property type="term" value="F:exonuclease activity"/>
    <property type="evidence" value="ECO:0007669"/>
    <property type="project" value="UniProtKB-KW"/>
</dbReference>
<dbReference type="InterPro" id="IPR004843">
    <property type="entry name" value="Calcineurin-like_PHP"/>
</dbReference>
<feature type="domain" description="Calcineurin-like phosphoesterase" evidence="2">
    <location>
        <begin position="2"/>
        <end position="204"/>
    </location>
</feature>
<reference evidence="3 4" key="1">
    <citation type="submission" date="2021-01" db="EMBL/GenBank/DDBJ databases">
        <title>Genomic Encyclopedia of Type Strains, Phase IV (KMG-IV): sequencing the most valuable type-strain genomes for metagenomic binning, comparative biology and taxonomic classification.</title>
        <authorList>
            <person name="Goeker M."/>
        </authorList>
    </citation>
    <scope>NUCLEOTIDE SEQUENCE [LARGE SCALE GENOMIC DNA]</scope>
    <source>
        <strain evidence="3 4">DSM 25890</strain>
    </source>
</reference>
<organism evidence="3 4">
    <name type="scientific">Alkaliphilus hydrothermalis</name>
    <dbReference type="NCBI Taxonomy" id="1482730"/>
    <lineage>
        <taxon>Bacteria</taxon>
        <taxon>Bacillati</taxon>
        <taxon>Bacillota</taxon>
        <taxon>Clostridia</taxon>
        <taxon>Peptostreptococcales</taxon>
        <taxon>Natronincolaceae</taxon>
        <taxon>Alkaliphilus</taxon>
    </lineage>
</organism>
<dbReference type="SUPFAM" id="SSF56300">
    <property type="entry name" value="Metallo-dependent phosphatases"/>
    <property type="match status" value="1"/>
</dbReference>
<protein>
    <submittedName>
        <fullName evidence="3">DNA repair exonuclease SbcCD nuclease subunit</fullName>
    </submittedName>
</protein>
<dbReference type="EMBL" id="JAFBEE010000020">
    <property type="protein sequence ID" value="MBM7615944.1"/>
    <property type="molecule type" value="Genomic_DNA"/>
</dbReference>
<dbReference type="PANTHER" id="PTHR30337">
    <property type="entry name" value="COMPONENT OF ATP-DEPENDENT DSDNA EXONUCLEASE"/>
    <property type="match status" value="1"/>
</dbReference>
<evidence type="ECO:0000313" key="3">
    <source>
        <dbReference type="EMBL" id="MBM7615944.1"/>
    </source>
</evidence>
<dbReference type="Proteomes" id="UP001314796">
    <property type="component" value="Unassembled WGS sequence"/>
</dbReference>
<accession>A0ABS2NSL0</accession>
<dbReference type="InterPro" id="IPR041796">
    <property type="entry name" value="Mre11_N"/>
</dbReference>
<dbReference type="RefSeq" id="WP_204403692.1">
    <property type="nucleotide sequence ID" value="NZ_JAFBEE010000020.1"/>
</dbReference>
<dbReference type="Gene3D" id="3.60.21.10">
    <property type="match status" value="1"/>
</dbReference>
<dbReference type="InterPro" id="IPR029052">
    <property type="entry name" value="Metallo-depent_PP-like"/>
</dbReference>
<name>A0ABS2NSL0_9FIRM</name>
<keyword evidence="3" id="KW-0269">Exonuclease</keyword>
<gene>
    <name evidence="3" type="ORF">JOC73_002518</name>
</gene>
<sequence length="432" mass="49562">MLKFIHIGDVHLDTTFYSRESAIREKLRGSLRMAFLEVIEACILEKVDALLIAGDLFDNHQLSFQTEELLIKSFNRLNEHNIKVFYATGNHDPGEIRSRVGAIRWPDNVMVFANDEICDVDVSNLQGEIIGKIISVGHKTNRESRNLVQEFPVKRGDIPHVGLVHAMVTNASDVEKHDRYLPCTKEDLLEKGYDFWALGHIHQYQEIGEATNIYYSGNLQGRHPRETGEKGGLLVTIEENGLTKVEFKNFAKVIWSTLSVDQLEEMTSYNQMKDYLVDLATNHLEGGYAPSRMEGILRVELKGRCPLREELHEEENIRQLEEDLKYHFNLLSVEVKTEELLPLQNVEDYRDGDNVLAKILAFLEEVQEVVEEGQVKGEVRGEWEENPLLERLLKLPFANKGMKTNAEKLQYISKLLKGLPEQAVHRMVVEDQ</sequence>
<keyword evidence="3" id="KW-0540">Nuclease</keyword>
<keyword evidence="1" id="KW-0378">Hydrolase</keyword>
<evidence type="ECO:0000256" key="1">
    <source>
        <dbReference type="ARBA" id="ARBA00022801"/>
    </source>
</evidence>
<dbReference type="CDD" id="cd00840">
    <property type="entry name" value="MPP_Mre11_N"/>
    <property type="match status" value="1"/>
</dbReference>
<dbReference type="PANTHER" id="PTHR30337:SF7">
    <property type="entry name" value="PHOSPHOESTERASE"/>
    <property type="match status" value="1"/>
</dbReference>
<dbReference type="InterPro" id="IPR050535">
    <property type="entry name" value="DNA_Repair-Maintenance_Comp"/>
</dbReference>
<proteinExistence type="predicted"/>
<evidence type="ECO:0000313" key="4">
    <source>
        <dbReference type="Proteomes" id="UP001314796"/>
    </source>
</evidence>